<accession>A0A6N6MXY9</accession>
<feature type="transmembrane region" description="Helical" evidence="6">
    <location>
        <begin position="187"/>
        <end position="206"/>
    </location>
</feature>
<keyword evidence="4 6" id="KW-1133">Transmembrane helix</keyword>
<name>A0A6N6MXY9_9BACT</name>
<dbReference type="EMBL" id="WAIE01000013">
    <property type="protein sequence ID" value="KAB1437210.1"/>
    <property type="molecule type" value="Genomic_DNA"/>
</dbReference>
<dbReference type="PANTHER" id="PTHR30238">
    <property type="entry name" value="MEMBRANE BOUND PREDICTED REDOX MODULATOR"/>
    <property type="match status" value="1"/>
</dbReference>
<organism evidence="7 8">
    <name type="scientific">Pseudodesulfovibrio senegalensis</name>
    <dbReference type="NCBI Taxonomy" id="1721087"/>
    <lineage>
        <taxon>Bacteria</taxon>
        <taxon>Pseudomonadati</taxon>
        <taxon>Thermodesulfobacteriota</taxon>
        <taxon>Desulfovibrionia</taxon>
        <taxon>Desulfovibrionales</taxon>
        <taxon>Desulfovibrionaceae</taxon>
    </lineage>
</organism>
<dbReference type="InterPro" id="IPR005496">
    <property type="entry name" value="Integral_membrane_TerC"/>
</dbReference>
<dbReference type="Pfam" id="PF03741">
    <property type="entry name" value="TerC"/>
    <property type="match status" value="1"/>
</dbReference>
<evidence type="ECO:0000256" key="5">
    <source>
        <dbReference type="ARBA" id="ARBA00023136"/>
    </source>
</evidence>
<reference evidence="7 8" key="1">
    <citation type="journal article" date="2017" name="Int. J. Syst. Evol. Microbiol.">
        <title>Desulfovibrio senegalensis sp. nov., a mesophilic sulfate reducer isolated from marine sediment.</title>
        <authorList>
            <person name="Thioye A."/>
            <person name="Gam Z.B.A."/>
            <person name="Mbengue M."/>
            <person name="Cayol J.L."/>
            <person name="Joseph-Bartoli M."/>
            <person name="Toure-Kane C."/>
            <person name="Labat M."/>
        </authorList>
    </citation>
    <scope>NUCLEOTIDE SEQUENCE [LARGE SCALE GENOMIC DNA]</scope>
    <source>
        <strain evidence="7 8">DSM 101509</strain>
    </source>
</reference>
<keyword evidence="8" id="KW-1185">Reference proteome</keyword>
<evidence type="ECO:0000313" key="8">
    <source>
        <dbReference type="Proteomes" id="UP000438699"/>
    </source>
</evidence>
<feature type="transmembrane region" description="Helical" evidence="6">
    <location>
        <begin position="212"/>
        <end position="229"/>
    </location>
</feature>
<comment type="subcellular location">
    <subcellularLocation>
        <location evidence="1">Membrane</location>
        <topology evidence="1">Multi-pass membrane protein</topology>
    </subcellularLocation>
</comment>
<protein>
    <submittedName>
        <fullName evidence="7">TerC family protein</fullName>
    </submittedName>
</protein>
<evidence type="ECO:0000256" key="1">
    <source>
        <dbReference type="ARBA" id="ARBA00004141"/>
    </source>
</evidence>
<comment type="similarity">
    <text evidence="2">Belongs to the TerC family.</text>
</comment>
<feature type="transmembrane region" description="Helical" evidence="6">
    <location>
        <begin position="55"/>
        <end position="72"/>
    </location>
</feature>
<dbReference type="PANTHER" id="PTHR30238:SF4">
    <property type="entry name" value="SLL1022 PROTEIN"/>
    <property type="match status" value="1"/>
</dbReference>
<dbReference type="Proteomes" id="UP000438699">
    <property type="component" value="Unassembled WGS sequence"/>
</dbReference>
<dbReference type="AlphaFoldDB" id="A0A6N6MXY9"/>
<evidence type="ECO:0000256" key="4">
    <source>
        <dbReference type="ARBA" id="ARBA00022989"/>
    </source>
</evidence>
<feature type="transmembrane region" description="Helical" evidence="6">
    <location>
        <begin position="12"/>
        <end position="34"/>
    </location>
</feature>
<keyword evidence="3 6" id="KW-0812">Transmembrane</keyword>
<gene>
    <name evidence="7" type="ORF">F8A88_15625</name>
</gene>
<dbReference type="GO" id="GO:0016020">
    <property type="term" value="C:membrane"/>
    <property type="evidence" value="ECO:0007669"/>
    <property type="project" value="UniProtKB-SubCell"/>
</dbReference>
<keyword evidence="5 6" id="KW-0472">Membrane</keyword>
<feature type="transmembrane region" description="Helical" evidence="6">
    <location>
        <begin position="154"/>
        <end position="175"/>
    </location>
</feature>
<dbReference type="OrthoDB" id="9805314at2"/>
<evidence type="ECO:0000256" key="6">
    <source>
        <dbReference type="SAM" id="Phobius"/>
    </source>
</evidence>
<proteinExistence type="inferred from homology"/>
<evidence type="ECO:0000313" key="7">
    <source>
        <dbReference type="EMBL" id="KAB1437210.1"/>
    </source>
</evidence>
<evidence type="ECO:0000256" key="2">
    <source>
        <dbReference type="ARBA" id="ARBA00007511"/>
    </source>
</evidence>
<comment type="caution">
    <text evidence="7">The sequence shown here is derived from an EMBL/GenBank/DDBJ whole genome shotgun (WGS) entry which is preliminary data.</text>
</comment>
<sequence length="239" mass="26265">MEQLLTMENLIALITLTGLEIVLGIDNIVFVVVVTNKLPRNRREMARKLGIGLAMLTRILLLFAISLIMGLTKPWFEILGHAVSGRDVVLICGGLFLLAKATMEIHEKLEGPDHERHMTGTPHSLAGAIVQIMLLDMVFSLDSVITAVGMAQDIAVMVTAIVAAVLVMLVFADAVSRFVSNHPTIQMLAFSFLLLVGVLLVAEGLGRHIDRGYVYFAMGFSLFVEFLNLRARKRRAAVR</sequence>
<dbReference type="RefSeq" id="WP_151152122.1">
    <property type="nucleotide sequence ID" value="NZ_WAIE01000013.1"/>
</dbReference>
<evidence type="ECO:0000256" key="3">
    <source>
        <dbReference type="ARBA" id="ARBA00022692"/>
    </source>
</evidence>